<evidence type="ECO:0000259" key="1">
    <source>
        <dbReference type="Pfam" id="PF13676"/>
    </source>
</evidence>
<feature type="domain" description="TIR" evidence="1">
    <location>
        <begin position="4"/>
        <end position="100"/>
    </location>
</feature>
<keyword evidence="3" id="KW-0675">Receptor</keyword>
<dbReference type="GO" id="GO:0007165">
    <property type="term" value="P:signal transduction"/>
    <property type="evidence" value="ECO:0007669"/>
    <property type="project" value="InterPro"/>
</dbReference>
<protein>
    <submittedName>
        <fullName evidence="2">TIR domain-containing protein</fullName>
    </submittedName>
    <submittedName>
        <fullName evidence="3">Toll/interleukin-1 receptor domain-containing protein</fullName>
    </submittedName>
</protein>
<accession>A0A1K1S2Z3</accession>
<sequence length="119" mass="12883">MIEGLQDHLSVKTGAKIEFLRDKDIGMGADWKATIGENIRKADAAIILVSAAHLSSPFIRKEESGEFFKRATADGSLILPVLVRNCDFRAFEELSGLQFFPLIIMNMGISLSAIASAAG</sequence>
<dbReference type="AlphaFoldDB" id="A0A1K1S2Z3"/>
<dbReference type="Gene3D" id="3.40.50.10140">
    <property type="entry name" value="Toll/interleukin-1 receptor homology (TIR) domain"/>
    <property type="match status" value="1"/>
</dbReference>
<dbReference type="SUPFAM" id="SSF52200">
    <property type="entry name" value="Toll/Interleukin receptor TIR domain"/>
    <property type="match status" value="1"/>
</dbReference>
<reference evidence="3 5" key="2">
    <citation type="submission" date="2023-11" db="EMBL/GenBank/DDBJ databases">
        <title>MicrobeMod: A computational toolkit for identifying prokaryotic methylation and restriction-modification with nanopore sequencing.</title>
        <authorList>
            <person name="Crits-Christoph A."/>
            <person name="Kang S.C."/>
            <person name="Lee H."/>
            <person name="Ostrov N."/>
        </authorList>
    </citation>
    <scope>NUCLEOTIDE SEQUENCE [LARGE SCALE GENOMIC DNA]</scope>
    <source>
        <strain evidence="3 5">ATCC 23090</strain>
    </source>
</reference>
<evidence type="ECO:0000313" key="2">
    <source>
        <dbReference type="EMBL" id="SFW78468.1"/>
    </source>
</evidence>
<keyword evidence="5" id="KW-1185">Reference proteome</keyword>
<dbReference type="EMBL" id="CP140154">
    <property type="protein sequence ID" value="WQG88219.1"/>
    <property type="molecule type" value="Genomic_DNA"/>
</dbReference>
<dbReference type="InterPro" id="IPR035897">
    <property type="entry name" value="Toll_tir_struct_dom_sf"/>
</dbReference>
<gene>
    <name evidence="2" type="ORF">SAMN05661012_04656</name>
    <name evidence="3" type="ORF">SR876_25145</name>
</gene>
<dbReference type="InterPro" id="IPR000157">
    <property type="entry name" value="TIR_dom"/>
</dbReference>
<dbReference type="Pfam" id="PF13676">
    <property type="entry name" value="TIR_2"/>
    <property type="match status" value="1"/>
</dbReference>
<evidence type="ECO:0000313" key="4">
    <source>
        <dbReference type="Proteomes" id="UP000183788"/>
    </source>
</evidence>
<organism evidence="2 4">
    <name type="scientific">Chitinophaga sancti</name>
    <dbReference type="NCBI Taxonomy" id="1004"/>
    <lineage>
        <taxon>Bacteria</taxon>
        <taxon>Pseudomonadati</taxon>
        <taxon>Bacteroidota</taxon>
        <taxon>Chitinophagia</taxon>
        <taxon>Chitinophagales</taxon>
        <taxon>Chitinophagaceae</taxon>
        <taxon>Chitinophaga</taxon>
    </lineage>
</organism>
<evidence type="ECO:0000313" key="3">
    <source>
        <dbReference type="EMBL" id="WQG88219.1"/>
    </source>
</evidence>
<dbReference type="STRING" id="1004.SAMN05661012_04656"/>
<dbReference type="RefSeq" id="WP_072363620.1">
    <property type="nucleotide sequence ID" value="NZ_CP139972.1"/>
</dbReference>
<name>A0A1K1S2Z3_9BACT</name>
<dbReference type="Proteomes" id="UP000183788">
    <property type="component" value="Unassembled WGS sequence"/>
</dbReference>
<evidence type="ECO:0000313" key="5">
    <source>
        <dbReference type="Proteomes" id="UP001326715"/>
    </source>
</evidence>
<dbReference type="EMBL" id="FPIZ01000016">
    <property type="protein sequence ID" value="SFW78468.1"/>
    <property type="molecule type" value="Genomic_DNA"/>
</dbReference>
<proteinExistence type="predicted"/>
<dbReference type="Proteomes" id="UP001326715">
    <property type="component" value="Chromosome"/>
</dbReference>
<reference evidence="2 4" key="1">
    <citation type="submission" date="2016-11" db="EMBL/GenBank/DDBJ databases">
        <authorList>
            <person name="Jaros S."/>
            <person name="Januszkiewicz K."/>
            <person name="Wedrychowicz H."/>
        </authorList>
    </citation>
    <scope>NUCLEOTIDE SEQUENCE [LARGE SCALE GENOMIC DNA]</scope>
    <source>
        <strain evidence="2 4">DSM 784</strain>
    </source>
</reference>